<dbReference type="GO" id="GO:0032259">
    <property type="term" value="P:methylation"/>
    <property type="evidence" value="ECO:0007669"/>
    <property type="project" value="UniProtKB-KW"/>
</dbReference>
<dbReference type="AlphaFoldDB" id="A0A1B7HSW3"/>
<evidence type="ECO:0000256" key="2">
    <source>
        <dbReference type="ARBA" id="ARBA00007246"/>
    </source>
</evidence>
<dbReference type="GO" id="GO:0005886">
    <property type="term" value="C:plasma membrane"/>
    <property type="evidence" value="ECO:0007669"/>
    <property type="project" value="UniProtKB-SubCell"/>
</dbReference>
<dbReference type="PROSITE" id="PS00092">
    <property type="entry name" value="N6_MTASE"/>
    <property type="match status" value="1"/>
</dbReference>
<evidence type="ECO:0000256" key="9">
    <source>
        <dbReference type="ARBA" id="ARBA00022927"/>
    </source>
</evidence>
<dbReference type="Proteomes" id="UP000078286">
    <property type="component" value="Unassembled WGS sequence"/>
</dbReference>
<dbReference type="InterPro" id="IPR049179">
    <property type="entry name" value="T2SSK_SAM-like_2nd"/>
</dbReference>
<evidence type="ECO:0000256" key="5">
    <source>
        <dbReference type="ARBA" id="ARBA00022519"/>
    </source>
</evidence>
<keyword evidence="4 12" id="KW-1003">Cell membrane</keyword>
<keyword evidence="10" id="KW-1133">Transmembrane helix</keyword>
<sequence>MKYQRGMALLVVLLLLSVMALLASQMTVRYRQMWQRSHTLLSQLQMHEYLLGGEAFVARVLYQDMLDSPQKTSRAQYWATQQEVWPINEVALRAEIRDEQACFNLNSLQNHDENNPDNMAQYREHVFVSLLQSLEVDNLRARQLAATVEDWLDANSDPQLSGAEDHDYMALNPPYLPANQPMRHLSELRAVKGINGELYQMLTPLVCALPERSLAVNINTLEEPQAPLLSALFLNILSVQSARELIKRRPVEGWTSVDEFLALIPGSDERIAGPEISRSLTVNSDYFVSSLTIENPQQHSRMISHFYRTSDRKVSVRSREIGVWP</sequence>
<dbReference type="GO" id="GO:0003676">
    <property type="term" value="F:nucleic acid binding"/>
    <property type="evidence" value="ECO:0007669"/>
    <property type="project" value="InterPro"/>
</dbReference>
<keyword evidence="6" id="KW-0489">Methyltransferase</keyword>
<dbReference type="GO" id="GO:0008168">
    <property type="term" value="F:methyltransferase activity"/>
    <property type="evidence" value="ECO:0007669"/>
    <property type="project" value="UniProtKB-KW"/>
</dbReference>
<dbReference type="Gene3D" id="1.10.40.60">
    <property type="entry name" value="EpsJ-like"/>
    <property type="match status" value="2"/>
</dbReference>
<evidence type="ECO:0000313" key="16">
    <source>
        <dbReference type="Proteomes" id="UP000078286"/>
    </source>
</evidence>
<keyword evidence="8" id="KW-0812">Transmembrane</keyword>
<dbReference type="InterPro" id="IPR002052">
    <property type="entry name" value="DNA_methylase_N6_adenine_CS"/>
</dbReference>
<dbReference type="Pfam" id="PF03934">
    <property type="entry name" value="T2SSK"/>
    <property type="match status" value="1"/>
</dbReference>
<reference evidence="15 16" key="1">
    <citation type="submission" date="2016-04" db="EMBL/GenBank/DDBJ databases">
        <title>ATOL: Assembling a taxonomically balanced genome-scale reconstruction of the evolutionary history of the Enterobacteriaceae.</title>
        <authorList>
            <person name="Plunkett G.III."/>
            <person name="Neeno-Eckwall E.C."/>
            <person name="Glasner J.D."/>
            <person name="Perna N.T."/>
        </authorList>
    </citation>
    <scope>NUCLEOTIDE SEQUENCE [LARGE SCALE GENOMIC DNA]</scope>
    <source>
        <strain evidence="15 16">ATCC 51607</strain>
    </source>
</reference>
<evidence type="ECO:0000313" key="15">
    <source>
        <dbReference type="EMBL" id="OAT18729.1"/>
    </source>
</evidence>
<evidence type="ECO:0000259" key="14">
    <source>
        <dbReference type="Pfam" id="PF21687"/>
    </source>
</evidence>
<dbReference type="InterPro" id="IPR049031">
    <property type="entry name" value="T2SSK_SAM-like_1st"/>
</dbReference>
<dbReference type="InterPro" id="IPR038072">
    <property type="entry name" value="GspK_central_sf"/>
</dbReference>
<dbReference type="InterPro" id="IPR045584">
    <property type="entry name" value="Pilin-like"/>
</dbReference>
<evidence type="ECO:0000256" key="10">
    <source>
        <dbReference type="ARBA" id="ARBA00022989"/>
    </source>
</evidence>
<name>A0A1B7HSW3_9ENTR</name>
<dbReference type="NCBIfam" id="NF037980">
    <property type="entry name" value="T2SS_GspK"/>
    <property type="match status" value="1"/>
</dbReference>
<evidence type="ECO:0000256" key="4">
    <source>
        <dbReference type="ARBA" id="ARBA00022475"/>
    </source>
</evidence>
<evidence type="ECO:0000256" key="7">
    <source>
        <dbReference type="ARBA" id="ARBA00022679"/>
    </source>
</evidence>
<dbReference type="PANTHER" id="PTHR38831:SF1">
    <property type="entry name" value="TYPE II SECRETION SYSTEM PROTEIN K-RELATED"/>
    <property type="match status" value="1"/>
</dbReference>
<keyword evidence="7" id="KW-0808">Transferase</keyword>
<dbReference type="PIRSF" id="PIRSF002786">
    <property type="entry name" value="XcpX"/>
    <property type="match status" value="1"/>
</dbReference>
<comment type="subcellular location">
    <subcellularLocation>
        <location evidence="1 12">Cell inner membrane</location>
    </subcellularLocation>
</comment>
<comment type="caution">
    <text evidence="15">The sequence shown here is derived from an EMBL/GenBank/DDBJ whole genome shotgun (WGS) entry which is preliminary data.</text>
</comment>
<gene>
    <name evidence="15" type="ORF">M979_1553</name>
</gene>
<evidence type="ECO:0000256" key="3">
    <source>
        <dbReference type="ARBA" id="ARBA00022448"/>
    </source>
</evidence>
<keyword evidence="11 12" id="KW-0472">Membrane</keyword>
<evidence type="ECO:0000256" key="8">
    <source>
        <dbReference type="ARBA" id="ARBA00022692"/>
    </source>
</evidence>
<evidence type="ECO:0000259" key="13">
    <source>
        <dbReference type="Pfam" id="PF03934"/>
    </source>
</evidence>
<dbReference type="PANTHER" id="PTHR38831">
    <property type="entry name" value="TYPE II SECRETION SYSTEM PROTEIN K"/>
    <property type="match status" value="1"/>
</dbReference>
<dbReference type="Pfam" id="PF21687">
    <property type="entry name" value="T2SSK_1st"/>
    <property type="match status" value="1"/>
</dbReference>
<evidence type="ECO:0000256" key="12">
    <source>
        <dbReference type="PIRNR" id="PIRNR002786"/>
    </source>
</evidence>
<dbReference type="RefSeq" id="WP_083963901.1">
    <property type="nucleotide sequence ID" value="NZ_LXEO01000017.1"/>
</dbReference>
<accession>A0A1B7HSW3</accession>
<evidence type="ECO:0000256" key="6">
    <source>
        <dbReference type="ARBA" id="ARBA00022603"/>
    </source>
</evidence>
<keyword evidence="5 12" id="KW-0997">Cell inner membrane</keyword>
<dbReference type="GO" id="GO:0009306">
    <property type="term" value="P:protein secretion"/>
    <property type="evidence" value="ECO:0007669"/>
    <property type="project" value="InterPro"/>
</dbReference>
<evidence type="ECO:0000256" key="1">
    <source>
        <dbReference type="ARBA" id="ARBA00004533"/>
    </source>
</evidence>
<comment type="similarity">
    <text evidence="2 12">Belongs to the GSP K family.</text>
</comment>
<protein>
    <recommendedName>
        <fullName evidence="12">Type II secretion system protein K</fullName>
    </recommendedName>
</protein>
<proteinExistence type="inferred from homology"/>
<dbReference type="EMBL" id="LXEO01000017">
    <property type="protein sequence ID" value="OAT18729.1"/>
    <property type="molecule type" value="Genomic_DNA"/>
</dbReference>
<feature type="domain" description="T2SS protein K second SAM-like" evidence="13">
    <location>
        <begin position="216"/>
        <end position="268"/>
    </location>
</feature>
<dbReference type="PATRIC" id="fig|1354255.3.peg.1601"/>
<keyword evidence="16" id="KW-1185">Reference proteome</keyword>
<dbReference type="SUPFAM" id="SSF54523">
    <property type="entry name" value="Pili subunits"/>
    <property type="match status" value="1"/>
</dbReference>
<organism evidence="15 16">
    <name type="scientific">Buttiauxella noackiae ATCC 51607</name>
    <dbReference type="NCBI Taxonomy" id="1354255"/>
    <lineage>
        <taxon>Bacteria</taxon>
        <taxon>Pseudomonadati</taxon>
        <taxon>Pseudomonadota</taxon>
        <taxon>Gammaproteobacteria</taxon>
        <taxon>Enterobacterales</taxon>
        <taxon>Enterobacteriaceae</taxon>
        <taxon>Buttiauxella</taxon>
    </lineage>
</organism>
<feature type="domain" description="T2SS protein K first SAM-like" evidence="14">
    <location>
        <begin position="101"/>
        <end position="211"/>
    </location>
</feature>
<keyword evidence="9" id="KW-0653">Protein transport</keyword>
<dbReference type="Gene3D" id="3.30.1300.30">
    <property type="entry name" value="GSPII I/J protein-like"/>
    <property type="match status" value="1"/>
</dbReference>
<keyword evidence="3 12" id="KW-0813">Transport</keyword>
<evidence type="ECO:0000256" key="11">
    <source>
        <dbReference type="ARBA" id="ARBA00023136"/>
    </source>
</evidence>
<dbReference type="SUPFAM" id="SSF158544">
    <property type="entry name" value="GspK insert domain-like"/>
    <property type="match status" value="2"/>
</dbReference>
<dbReference type="InterPro" id="IPR005628">
    <property type="entry name" value="GspK"/>
</dbReference>